<dbReference type="Proteomes" id="UP000219020">
    <property type="component" value="Unassembled WGS sequence"/>
</dbReference>
<evidence type="ECO:0008006" key="3">
    <source>
        <dbReference type="Google" id="ProtNLM"/>
    </source>
</evidence>
<dbReference type="AlphaFoldDB" id="A0A2A5SZL8"/>
<accession>A0A2A5SZL8</accession>
<organism evidence="1 2">
    <name type="scientific">Candidatus Enterovibrio escicola</name>
    <dbReference type="NCBI Taxonomy" id="1927127"/>
    <lineage>
        <taxon>Bacteria</taxon>
        <taxon>Pseudomonadati</taxon>
        <taxon>Pseudomonadota</taxon>
        <taxon>Gammaproteobacteria</taxon>
        <taxon>Vibrionales</taxon>
        <taxon>Vibrionaceae</taxon>
        <taxon>Enterovibrio</taxon>
    </lineage>
</organism>
<name>A0A2A5SZL8_9GAMM</name>
<gene>
    <name evidence="1" type="ORF">BTN49_2902</name>
</gene>
<dbReference type="EMBL" id="NBYY01000034">
    <property type="protein sequence ID" value="PCS21363.1"/>
    <property type="molecule type" value="Genomic_DNA"/>
</dbReference>
<evidence type="ECO:0000313" key="1">
    <source>
        <dbReference type="EMBL" id="PCS21363.1"/>
    </source>
</evidence>
<comment type="caution">
    <text evidence="1">The sequence shown here is derived from an EMBL/GenBank/DDBJ whole genome shotgun (WGS) entry which is preliminary data.</text>
</comment>
<sequence>MLLCQDQSTDYTALFPTHQPEITIALKVYSEGEWKTRKHGKEKRCI</sequence>
<protein>
    <recommendedName>
        <fullName evidence="3">Mobile element protein</fullName>
    </recommendedName>
</protein>
<reference evidence="2" key="1">
    <citation type="submission" date="2017-04" db="EMBL/GenBank/DDBJ databases">
        <title>Genome evolution of the luminous symbionts of deep sea anglerfish.</title>
        <authorList>
            <person name="Hendry T.A."/>
        </authorList>
    </citation>
    <scope>NUCLEOTIDE SEQUENCE [LARGE SCALE GENOMIC DNA]</scope>
</reference>
<evidence type="ECO:0000313" key="2">
    <source>
        <dbReference type="Proteomes" id="UP000219020"/>
    </source>
</evidence>
<keyword evidence="2" id="KW-1185">Reference proteome</keyword>
<proteinExistence type="predicted"/>